<feature type="region of interest" description="Disordered" evidence="5">
    <location>
        <begin position="180"/>
        <end position="201"/>
    </location>
</feature>
<dbReference type="InterPro" id="IPR014729">
    <property type="entry name" value="Rossmann-like_a/b/a_fold"/>
</dbReference>
<feature type="compositionally biased region" description="Polar residues" evidence="5">
    <location>
        <begin position="180"/>
        <end position="194"/>
    </location>
</feature>
<comment type="catalytic activity">
    <reaction evidence="1">
        <text>S-ubiquitinyl-[E2 ubiquitin-conjugating enzyme]-L-cysteine + [acceptor protein]-L-lysine = [E2 ubiquitin-conjugating enzyme]-L-cysteine + N(6)-ubiquitinyl-[acceptor protein]-L-lysine.</text>
        <dbReference type="EC" id="2.3.2.27"/>
    </reaction>
</comment>
<feature type="coiled-coil region" evidence="4">
    <location>
        <begin position="287"/>
        <end position="318"/>
    </location>
</feature>
<keyword evidence="7" id="KW-1185">Reference proteome</keyword>
<gene>
    <name evidence="6" type="ORF">AARE701A_LOCUS15729</name>
</gene>
<dbReference type="InterPro" id="IPR051348">
    <property type="entry name" value="U-box_ubiquitin_ligases"/>
</dbReference>
<organism evidence="6 7">
    <name type="scientific">Arabidopsis arenosa</name>
    <name type="common">Sand rock-cress</name>
    <name type="synonym">Cardaminopsis arenosa</name>
    <dbReference type="NCBI Taxonomy" id="38785"/>
    <lineage>
        <taxon>Eukaryota</taxon>
        <taxon>Viridiplantae</taxon>
        <taxon>Streptophyta</taxon>
        <taxon>Embryophyta</taxon>
        <taxon>Tracheophyta</taxon>
        <taxon>Spermatophyta</taxon>
        <taxon>Magnoliopsida</taxon>
        <taxon>eudicotyledons</taxon>
        <taxon>Gunneridae</taxon>
        <taxon>Pentapetalae</taxon>
        <taxon>rosids</taxon>
        <taxon>malvids</taxon>
        <taxon>Brassicales</taxon>
        <taxon>Brassicaceae</taxon>
        <taxon>Camelineae</taxon>
        <taxon>Arabidopsis</taxon>
    </lineage>
</organism>
<dbReference type="PANTHER" id="PTHR45647">
    <property type="entry name" value="OS02G0152300 PROTEIN"/>
    <property type="match status" value="1"/>
</dbReference>
<dbReference type="Proteomes" id="UP000682877">
    <property type="component" value="Chromosome 6"/>
</dbReference>
<dbReference type="CDD" id="cd01989">
    <property type="entry name" value="USP_STK_Ubox_N"/>
    <property type="match status" value="1"/>
</dbReference>
<dbReference type="PANTHER" id="PTHR45647:SF25">
    <property type="entry name" value="ADENINE NUCLEOTIDE ALPHA HYDROLASES-LIKE SUPERFAMILY PROTEIN"/>
    <property type="match status" value="1"/>
</dbReference>
<dbReference type="Gene3D" id="3.40.50.620">
    <property type="entry name" value="HUPs"/>
    <property type="match status" value="1"/>
</dbReference>
<dbReference type="EC" id="2.3.2.27" evidence="2"/>
<keyword evidence="4" id="KW-0175">Coiled coil</keyword>
<evidence type="ECO:0000256" key="2">
    <source>
        <dbReference type="ARBA" id="ARBA00012483"/>
    </source>
</evidence>
<accession>A0A8S2ANT5</accession>
<proteinExistence type="predicted"/>
<dbReference type="GO" id="GO:0061630">
    <property type="term" value="F:ubiquitin protein ligase activity"/>
    <property type="evidence" value="ECO:0007669"/>
    <property type="project" value="UniProtKB-EC"/>
</dbReference>
<evidence type="ECO:0000256" key="4">
    <source>
        <dbReference type="SAM" id="Coils"/>
    </source>
</evidence>
<evidence type="ECO:0000313" key="7">
    <source>
        <dbReference type="Proteomes" id="UP000682877"/>
    </source>
</evidence>
<evidence type="ECO:0000313" key="6">
    <source>
        <dbReference type="EMBL" id="CAE6112003.1"/>
    </source>
</evidence>
<protein>
    <recommendedName>
        <fullName evidence="2">RING-type E3 ubiquitin transferase</fullName>
        <ecNumber evidence="2">2.3.2.27</ecNumber>
    </recommendedName>
</protein>
<keyword evidence="3" id="KW-0833">Ubl conjugation pathway</keyword>
<dbReference type="EMBL" id="LR999456">
    <property type="protein sequence ID" value="CAE6112003.1"/>
    <property type="molecule type" value="Genomic_DNA"/>
</dbReference>
<sequence length="442" mass="49928">MISNMRDNMERNEIREGPIAIAIDRDKTTSCQALKWAVDHYIPRGGTVKLVHVIQRSALNNANGSYNTDDESSDRPHNDKRSTLFLPLRCLCMRRNIQSEIVLLEDQDVAKALIEYISQNCISTFLLGASLKKSITRLFKADDIPSNVMRWAADFCSVLVISKGRLSSVRSATRPLPQALLSSSSGTAPLSPHSNADEAPSEMSLSREDDVFFEEFSSLDPDSSVNISSRFSTDSSVLSFYEKLAAPHMLEFPRFSGLDDEKAKFSVYLNSPSDEKNCTLASPLSPTDDAEAEMRRLKKELKETMNMYHAACKEALREKERAVELEMWKKKAELRIQMAEDTATMAIMEMEKTKLELRRRVEAEMNAVKGKGSNDRKMVWDTLGESHIVSWVMKSLIWSKRSCSLILLYRSIIFPLFLLHNVTPASKILPTISLSTVSPFYF</sequence>
<name>A0A8S2ANT5_ARAAE</name>
<reference evidence="6" key="1">
    <citation type="submission" date="2021-01" db="EMBL/GenBank/DDBJ databases">
        <authorList>
            <person name="Bezrukov I."/>
        </authorList>
    </citation>
    <scope>NUCLEOTIDE SEQUENCE</scope>
</reference>
<dbReference type="AlphaFoldDB" id="A0A8S2ANT5"/>
<evidence type="ECO:0000256" key="1">
    <source>
        <dbReference type="ARBA" id="ARBA00000900"/>
    </source>
</evidence>
<evidence type="ECO:0000256" key="5">
    <source>
        <dbReference type="SAM" id="MobiDB-lite"/>
    </source>
</evidence>
<evidence type="ECO:0000256" key="3">
    <source>
        <dbReference type="ARBA" id="ARBA00022786"/>
    </source>
</evidence>